<gene>
    <name evidence="2" type="ORF">ASZ78_010991</name>
</gene>
<dbReference type="Proteomes" id="UP000198323">
    <property type="component" value="Unassembled WGS sequence"/>
</dbReference>
<name>A0A226NEW0_CALSU</name>
<evidence type="ECO:0000313" key="2">
    <source>
        <dbReference type="EMBL" id="OXB66086.1"/>
    </source>
</evidence>
<evidence type="ECO:0000313" key="3">
    <source>
        <dbReference type="Proteomes" id="UP000198323"/>
    </source>
</evidence>
<proteinExistence type="predicted"/>
<dbReference type="EMBL" id="MCFN01000072">
    <property type="protein sequence ID" value="OXB66086.1"/>
    <property type="molecule type" value="Genomic_DNA"/>
</dbReference>
<accession>A0A226NEW0</accession>
<comment type="caution">
    <text evidence="2">The sequence shown here is derived from an EMBL/GenBank/DDBJ whole genome shotgun (WGS) entry which is preliminary data.</text>
</comment>
<protein>
    <submittedName>
        <fullName evidence="2">Uncharacterized protein</fullName>
    </submittedName>
</protein>
<keyword evidence="3" id="KW-1185">Reference proteome</keyword>
<sequence>MAALLGQDSVQLLPSSHDHPSLQESSNGLSTYISAPLPGPKLMVISLLEEGEEPWIADVRSPEAVAGDVSPDKPAGDVTFIAMQEHHHFVVVSFSKP</sequence>
<evidence type="ECO:0000256" key="1">
    <source>
        <dbReference type="SAM" id="MobiDB-lite"/>
    </source>
</evidence>
<dbReference type="AlphaFoldDB" id="A0A226NEW0"/>
<organism evidence="2 3">
    <name type="scientific">Callipepla squamata</name>
    <name type="common">Scaled quail</name>
    <dbReference type="NCBI Taxonomy" id="9009"/>
    <lineage>
        <taxon>Eukaryota</taxon>
        <taxon>Metazoa</taxon>
        <taxon>Chordata</taxon>
        <taxon>Craniata</taxon>
        <taxon>Vertebrata</taxon>
        <taxon>Euteleostomi</taxon>
        <taxon>Archelosauria</taxon>
        <taxon>Archosauria</taxon>
        <taxon>Dinosauria</taxon>
        <taxon>Saurischia</taxon>
        <taxon>Theropoda</taxon>
        <taxon>Coelurosauria</taxon>
        <taxon>Aves</taxon>
        <taxon>Neognathae</taxon>
        <taxon>Galloanserae</taxon>
        <taxon>Galliformes</taxon>
        <taxon>Odontophoridae</taxon>
        <taxon>Callipepla</taxon>
    </lineage>
</organism>
<feature type="region of interest" description="Disordered" evidence="1">
    <location>
        <begin position="1"/>
        <end position="30"/>
    </location>
</feature>
<reference evidence="2 3" key="1">
    <citation type="submission" date="2016-07" db="EMBL/GenBank/DDBJ databases">
        <title>Disparate Historic Effective Population Sizes Predicted by Modern Levels of Genome Diversity for the Scaled Quail (Callipepla squamata) and the Northern Bobwhite (Colinus virginianus): Inferences from First and Second Generation Draft Genome Assemblies for Sympatric New World Quail.</title>
        <authorList>
            <person name="Oldeschulte D.L."/>
            <person name="Halley Y.A."/>
            <person name="Bhattarai E.K."/>
            <person name="Brashear W.A."/>
            <person name="Hill J."/>
            <person name="Metz R.P."/>
            <person name="Johnson C.D."/>
            <person name="Rollins D."/>
            <person name="Peterson M.J."/>
            <person name="Bickhart D.M."/>
            <person name="Decker J.E."/>
            <person name="Seabury C.M."/>
        </authorList>
    </citation>
    <scope>NUCLEOTIDE SEQUENCE [LARGE SCALE GENOMIC DNA]</scope>
    <source>
        <strain evidence="2 3">Texas</strain>
        <tissue evidence="2">Leg muscle</tissue>
    </source>
</reference>
<dbReference type="OrthoDB" id="9122243at2759"/>